<comment type="caution">
    <text evidence="1">The sequence shown here is derived from an EMBL/GenBank/DDBJ whole genome shotgun (WGS) entry which is preliminary data.</text>
</comment>
<dbReference type="OrthoDB" id="10472947at2759"/>
<feature type="non-terminal residue" evidence="1">
    <location>
        <position position="1"/>
    </location>
</feature>
<dbReference type="AlphaFoldDB" id="A0A2P5AI61"/>
<gene>
    <name evidence="1" type="ORF">TorRG33x02_349750</name>
</gene>
<evidence type="ECO:0000313" key="1">
    <source>
        <dbReference type="EMBL" id="PON36228.1"/>
    </source>
</evidence>
<keyword evidence="2" id="KW-1185">Reference proteome</keyword>
<dbReference type="Proteomes" id="UP000237000">
    <property type="component" value="Unassembled WGS sequence"/>
</dbReference>
<protein>
    <submittedName>
        <fullName evidence="1">Uncharacterized protein</fullName>
    </submittedName>
</protein>
<sequence>KTQEAIEDLLTHSRFHSFRLSLSLSLKTNDATLARVHGASISRYKPSLKTNLQHNLRHRIRPFN</sequence>
<dbReference type="EMBL" id="JXTC01000841">
    <property type="protein sequence ID" value="PON36228.1"/>
    <property type="molecule type" value="Genomic_DNA"/>
</dbReference>
<name>A0A2P5AI61_TREOI</name>
<accession>A0A2P5AI61</accession>
<organism evidence="1 2">
    <name type="scientific">Trema orientale</name>
    <name type="common">Charcoal tree</name>
    <name type="synonym">Celtis orientalis</name>
    <dbReference type="NCBI Taxonomy" id="63057"/>
    <lineage>
        <taxon>Eukaryota</taxon>
        <taxon>Viridiplantae</taxon>
        <taxon>Streptophyta</taxon>
        <taxon>Embryophyta</taxon>
        <taxon>Tracheophyta</taxon>
        <taxon>Spermatophyta</taxon>
        <taxon>Magnoliopsida</taxon>
        <taxon>eudicotyledons</taxon>
        <taxon>Gunneridae</taxon>
        <taxon>Pentapetalae</taxon>
        <taxon>rosids</taxon>
        <taxon>fabids</taxon>
        <taxon>Rosales</taxon>
        <taxon>Cannabaceae</taxon>
        <taxon>Trema</taxon>
    </lineage>
</organism>
<evidence type="ECO:0000313" key="2">
    <source>
        <dbReference type="Proteomes" id="UP000237000"/>
    </source>
</evidence>
<reference evidence="2" key="1">
    <citation type="submission" date="2016-06" db="EMBL/GenBank/DDBJ databases">
        <title>Parallel loss of symbiosis genes in relatives of nitrogen-fixing non-legume Parasponia.</title>
        <authorList>
            <person name="Van Velzen R."/>
            <person name="Holmer R."/>
            <person name="Bu F."/>
            <person name="Rutten L."/>
            <person name="Van Zeijl A."/>
            <person name="Liu W."/>
            <person name="Santuari L."/>
            <person name="Cao Q."/>
            <person name="Sharma T."/>
            <person name="Shen D."/>
            <person name="Roswanjaya Y."/>
            <person name="Wardhani T."/>
            <person name="Kalhor M.S."/>
            <person name="Jansen J."/>
            <person name="Van den Hoogen J."/>
            <person name="Gungor B."/>
            <person name="Hartog M."/>
            <person name="Hontelez J."/>
            <person name="Verver J."/>
            <person name="Yang W.-C."/>
            <person name="Schijlen E."/>
            <person name="Repin R."/>
            <person name="Schilthuizen M."/>
            <person name="Schranz E."/>
            <person name="Heidstra R."/>
            <person name="Miyata K."/>
            <person name="Fedorova E."/>
            <person name="Kohlen W."/>
            <person name="Bisseling T."/>
            <person name="Smit S."/>
            <person name="Geurts R."/>
        </authorList>
    </citation>
    <scope>NUCLEOTIDE SEQUENCE [LARGE SCALE GENOMIC DNA]</scope>
    <source>
        <strain evidence="2">cv. RG33-2</strain>
    </source>
</reference>
<dbReference type="InParanoid" id="A0A2P5AI61"/>
<proteinExistence type="predicted"/>